<dbReference type="AlphaFoldDB" id="K6G4Z5"/>
<dbReference type="STRING" id="1208365.B273_0434"/>
<accession>K6G4Z5</accession>
<dbReference type="Proteomes" id="UP000010310">
    <property type="component" value="Unassembled WGS sequence"/>
</dbReference>
<keyword evidence="3" id="KW-1185">Reference proteome</keyword>
<dbReference type="PATRIC" id="fig|1208365.4.peg.1037"/>
<evidence type="ECO:0000313" key="3">
    <source>
        <dbReference type="Proteomes" id="UP000010310"/>
    </source>
</evidence>
<keyword evidence="1" id="KW-0812">Transmembrane</keyword>
<name>K6G4Z5_9GAMM</name>
<dbReference type="EMBL" id="AMWX01000009">
    <property type="protein sequence ID" value="EKO36304.1"/>
    <property type="molecule type" value="Genomic_DNA"/>
</dbReference>
<proteinExistence type="predicted"/>
<evidence type="ECO:0000256" key="1">
    <source>
        <dbReference type="SAM" id="Phobius"/>
    </source>
</evidence>
<organism evidence="2 3">
    <name type="scientific">SAR86 cluster bacterium SAR86E</name>
    <dbReference type="NCBI Taxonomy" id="1208365"/>
    <lineage>
        <taxon>Bacteria</taxon>
        <taxon>Pseudomonadati</taxon>
        <taxon>Pseudomonadota</taxon>
        <taxon>Gammaproteobacteria</taxon>
        <taxon>SAR86 cluster</taxon>
    </lineage>
</organism>
<comment type="caution">
    <text evidence="2">The sequence shown here is derived from an EMBL/GenBank/DDBJ whole genome shotgun (WGS) entry which is preliminary data.</text>
</comment>
<sequence>MAIKISAAKEDVLSNRPGSSGLFIGIIFVLLLVGILGLFLWVSELSKATNNSSSNIETRVEVLEEQLKLADSTSTEFLSDINSQLQFLDKEIRKLWDLSNKRNKVNISNLTKKVEQHDNSLKEISATQTNDQKNIKLIADEFKDIKNLFKELTKTIQSNDEILSKINQLNNNILLLEESIQAYDLYRIQTNETLQEIQLQLTTLDQMNSANN</sequence>
<gene>
    <name evidence="2" type="ORF">B273_0434</name>
</gene>
<keyword evidence="1" id="KW-1133">Transmembrane helix</keyword>
<feature type="transmembrane region" description="Helical" evidence="1">
    <location>
        <begin position="21"/>
        <end position="42"/>
    </location>
</feature>
<keyword evidence="1" id="KW-0472">Membrane</keyword>
<protein>
    <submittedName>
        <fullName evidence="2">Uncharacterized protein</fullName>
    </submittedName>
</protein>
<reference evidence="2 3" key="1">
    <citation type="submission" date="2012-09" db="EMBL/GenBank/DDBJ databases">
        <authorList>
            <person name="Dupont C.L."/>
            <person name="Rusch D.B."/>
            <person name="Lombardo M.-J."/>
            <person name="Novotny M."/>
            <person name="Yee-Greenbaum J."/>
            <person name="Laskin R."/>
        </authorList>
    </citation>
    <scope>NUCLEOTIDE SEQUENCE [LARGE SCALE GENOMIC DNA]</scope>
    <source>
        <strain evidence="2">SAR86E</strain>
    </source>
</reference>
<evidence type="ECO:0000313" key="2">
    <source>
        <dbReference type="EMBL" id="EKO36304.1"/>
    </source>
</evidence>